<reference evidence="1 2" key="1">
    <citation type="submission" date="2010-01" db="EMBL/GenBank/DDBJ databases">
        <title>The complete genome of Thermobispora bispora DSM 43833.</title>
        <authorList>
            <consortium name="US DOE Joint Genome Institute (JGI-PGF)"/>
            <person name="Lucas S."/>
            <person name="Copeland A."/>
            <person name="Lapidus A."/>
            <person name="Glavina del Rio T."/>
            <person name="Dalin E."/>
            <person name="Tice H."/>
            <person name="Bruce D."/>
            <person name="Goodwin L."/>
            <person name="Pitluck S."/>
            <person name="Kyrpides N."/>
            <person name="Mavromatis K."/>
            <person name="Ivanova N."/>
            <person name="Mikhailova N."/>
            <person name="Chertkov O."/>
            <person name="Brettin T."/>
            <person name="Detter J.C."/>
            <person name="Han C."/>
            <person name="Larimer F."/>
            <person name="Land M."/>
            <person name="Hauser L."/>
            <person name="Markowitz V."/>
            <person name="Cheng J.-F."/>
            <person name="Hugenholtz P."/>
            <person name="Woyke T."/>
            <person name="Wu D."/>
            <person name="Jando M."/>
            <person name="Schneider S."/>
            <person name="Klenk H.-P."/>
            <person name="Eisen J.A."/>
        </authorList>
    </citation>
    <scope>NUCLEOTIDE SEQUENCE [LARGE SCALE GENOMIC DNA]</scope>
    <source>
        <strain evidence="2">ATCC 19993 / DSM 43833 / CBS 139.67 / JCM 10125 / KCTC 9307 / NBRC 14880 / R51</strain>
    </source>
</reference>
<dbReference type="RefSeq" id="WP_013132365.1">
    <property type="nucleotide sequence ID" value="NC_014165.1"/>
</dbReference>
<protein>
    <submittedName>
        <fullName evidence="1">Molybdopterin oxidoreductase</fullName>
    </submittedName>
</protein>
<accession>D6Y2I3</accession>
<gene>
    <name evidence="1" type="ordered locus">Tbis_2121</name>
</gene>
<dbReference type="AlphaFoldDB" id="D6Y2I3"/>
<sequence>MHLARYLGRLQRSQRELADAYHAFRRRHPREVDLCTVCERLAAQCGDHAVRLEPFIRRYASGAPPDPLDRPAPDPTERSGTLGLLRDLHDLYLLAADCDLSWRIVGQAAQGVRDAELLDLVRYCGEESARHLLWLRSRISEAAPQALVVA</sequence>
<dbReference type="eggNOG" id="ENOG5032QT3">
    <property type="taxonomic scope" value="Bacteria"/>
</dbReference>
<dbReference type="Proteomes" id="UP000006640">
    <property type="component" value="Chromosome"/>
</dbReference>
<evidence type="ECO:0000313" key="2">
    <source>
        <dbReference type="Proteomes" id="UP000006640"/>
    </source>
</evidence>
<dbReference type="KEGG" id="tbi:Tbis_2121"/>
<dbReference type="OrthoDB" id="669978at2"/>
<dbReference type="EMBL" id="CP001874">
    <property type="protein sequence ID" value="ADG88832.1"/>
    <property type="molecule type" value="Genomic_DNA"/>
</dbReference>
<evidence type="ECO:0000313" key="1">
    <source>
        <dbReference type="EMBL" id="ADG88832.1"/>
    </source>
</evidence>
<dbReference type="HOGENOM" id="CLU_139647_0_0_11"/>
<proteinExistence type="predicted"/>
<name>D6Y2I3_THEBD</name>
<organism evidence="1 2">
    <name type="scientific">Thermobispora bispora (strain ATCC 19993 / DSM 43833 / CBS 139.67 / JCM 10125 / KCTC 9307 / NBRC 14880 / R51)</name>
    <dbReference type="NCBI Taxonomy" id="469371"/>
    <lineage>
        <taxon>Bacteria</taxon>
        <taxon>Bacillati</taxon>
        <taxon>Actinomycetota</taxon>
        <taxon>Actinomycetes</taxon>
        <taxon>Streptosporangiales</taxon>
        <taxon>Streptosporangiaceae</taxon>
        <taxon>Thermobispora</taxon>
    </lineage>
</organism>
<dbReference type="STRING" id="469371.Tbis_2121"/>
<keyword evidence="2" id="KW-1185">Reference proteome</keyword>